<evidence type="ECO:0000256" key="5">
    <source>
        <dbReference type="ARBA" id="ARBA00022840"/>
    </source>
</evidence>
<dbReference type="InterPro" id="IPR045865">
    <property type="entry name" value="ACT-like_dom_sf"/>
</dbReference>
<dbReference type="GO" id="GO:0006865">
    <property type="term" value="P:amino acid transport"/>
    <property type="evidence" value="ECO:0007669"/>
    <property type="project" value="UniProtKB-KW"/>
</dbReference>
<comment type="similarity">
    <text evidence="1">Belongs to the ABC transporter superfamily.</text>
</comment>
<evidence type="ECO:0000256" key="3">
    <source>
        <dbReference type="ARBA" id="ARBA00022475"/>
    </source>
</evidence>
<feature type="domain" description="ABC transporter" evidence="9">
    <location>
        <begin position="3"/>
        <end position="242"/>
    </location>
</feature>
<evidence type="ECO:0000313" key="10">
    <source>
        <dbReference type="EMBL" id="SHL58363.1"/>
    </source>
</evidence>
<evidence type="ECO:0000256" key="6">
    <source>
        <dbReference type="ARBA" id="ARBA00022967"/>
    </source>
</evidence>
<dbReference type="STRING" id="1123231.SAMN02745189_00585"/>
<dbReference type="InterPro" id="IPR027417">
    <property type="entry name" value="P-loop_NTPase"/>
</dbReference>
<keyword evidence="6" id="KW-1278">Translocase</keyword>
<keyword evidence="7" id="KW-0029">Amino-acid transport</keyword>
<protein>
    <submittedName>
        <fullName evidence="10">D-methionine transport system ATP-binding protein</fullName>
    </submittedName>
</protein>
<evidence type="ECO:0000256" key="2">
    <source>
        <dbReference type="ARBA" id="ARBA00022448"/>
    </source>
</evidence>
<dbReference type="InterPro" id="IPR003593">
    <property type="entry name" value="AAA+_ATPase"/>
</dbReference>
<keyword evidence="3" id="KW-1003">Cell membrane</keyword>
<dbReference type="RefSeq" id="WP_072708099.1">
    <property type="nucleotide sequence ID" value="NZ_FRCF01000002.1"/>
</dbReference>
<dbReference type="SUPFAM" id="SSF55021">
    <property type="entry name" value="ACT-like"/>
    <property type="match status" value="1"/>
</dbReference>
<dbReference type="SMART" id="SM00382">
    <property type="entry name" value="AAA"/>
    <property type="match status" value="1"/>
</dbReference>
<evidence type="ECO:0000259" key="9">
    <source>
        <dbReference type="PROSITE" id="PS50893"/>
    </source>
</evidence>
<dbReference type="InterPro" id="IPR041701">
    <property type="entry name" value="MetN_ABC"/>
</dbReference>
<keyword evidence="5 10" id="KW-0067">ATP-binding</keyword>
<evidence type="ECO:0000313" key="11">
    <source>
        <dbReference type="Proteomes" id="UP000184206"/>
    </source>
</evidence>
<accession>A0A1M7BTV8</accession>
<dbReference type="Pfam" id="PF00005">
    <property type="entry name" value="ABC_tran"/>
    <property type="match status" value="1"/>
</dbReference>
<dbReference type="Gene3D" id="3.30.70.260">
    <property type="match status" value="1"/>
</dbReference>
<dbReference type="SUPFAM" id="SSF52540">
    <property type="entry name" value="P-loop containing nucleoside triphosphate hydrolases"/>
    <property type="match status" value="1"/>
</dbReference>
<dbReference type="FunFam" id="3.40.50.300:FF:000056">
    <property type="entry name" value="Cell division ATP-binding protein FtsE"/>
    <property type="match status" value="1"/>
</dbReference>
<dbReference type="PROSITE" id="PS50893">
    <property type="entry name" value="ABC_TRANSPORTER_2"/>
    <property type="match status" value="1"/>
</dbReference>
<sequence length="337" mass="37580">MSIVFKDVSKTYIHKGKEINALRPTSLTIHEGEIFGLIGFSGAGKSTLLRLINMLESPSSGMIHVGDDEMTGLSNKDLRVKRQKIGMIFQQFNLIESKTVAENIEFVLKAAEYPKGQRDGRIDQLLDLVGLSDKKTVYPKNLSGGQKQRVGIARALANDPDVLLSDEATSALDPDTTKTILNLLKRINKELGITIVVITHEMAVIKELAERVGVMSDGAVIELGDVYQIFSEPKHEVTKGFVQDIYDFEVPAHIVETSENRIITLKFLRESAEENHLNKLYRNYDLSISILNGRVEYINGIPLGILMLQVSGESDEIRRLIESIDKTPGVERAEIYD</sequence>
<evidence type="ECO:0000256" key="7">
    <source>
        <dbReference type="ARBA" id="ARBA00022970"/>
    </source>
</evidence>
<dbReference type="GO" id="GO:0005886">
    <property type="term" value="C:plasma membrane"/>
    <property type="evidence" value="ECO:0007669"/>
    <property type="project" value="UniProtKB-ARBA"/>
</dbReference>
<dbReference type="Pfam" id="PF09383">
    <property type="entry name" value="NIL"/>
    <property type="match status" value="1"/>
</dbReference>
<name>A0A1M7BTV8_9BACL</name>
<dbReference type="PANTHER" id="PTHR43166">
    <property type="entry name" value="AMINO ACID IMPORT ATP-BINDING PROTEIN"/>
    <property type="match status" value="1"/>
</dbReference>
<dbReference type="Gene3D" id="3.40.50.300">
    <property type="entry name" value="P-loop containing nucleotide triphosphate hydrolases"/>
    <property type="match status" value="1"/>
</dbReference>
<evidence type="ECO:0000256" key="1">
    <source>
        <dbReference type="ARBA" id="ARBA00005417"/>
    </source>
</evidence>
<dbReference type="OrthoDB" id="9784332at2"/>
<dbReference type="GO" id="GO:0016887">
    <property type="term" value="F:ATP hydrolysis activity"/>
    <property type="evidence" value="ECO:0007669"/>
    <property type="project" value="InterPro"/>
</dbReference>
<keyword evidence="4" id="KW-0547">Nucleotide-binding</keyword>
<dbReference type="CDD" id="cd03258">
    <property type="entry name" value="ABC_MetN_methionine_transporter"/>
    <property type="match status" value="1"/>
</dbReference>
<organism evidence="10 11">
    <name type="scientific">Lacicoccus alkaliphilus DSM 16010</name>
    <dbReference type="NCBI Taxonomy" id="1123231"/>
    <lineage>
        <taxon>Bacteria</taxon>
        <taxon>Bacillati</taxon>
        <taxon>Bacillota</taxon>
        <taxon>Bacilli</taxon>
        <taxon>Bacillales</taxon>
        <taxon>Salinicoccaceae</taxon>
        <taxon>Lacicoccus</taxon>
    </lineage>
</organism>
<evidence type="ECO:0000256" key="8">
    <source>
        <dbReference type="ARBA" id="ARBA00023136"/>
    </source>
</evidence>
<reference evidence="10 11" key="1">
    <citation type="submission" date="2016-11" db="EMBL/GenBank/DDBJ databases">
        <authorList>
            <person name="Jaros S."/>
            <person name="Januszkiewicz K."/>
            <person name="Wedrychowicz H."/>
        </authorList>
    </citation>
    <scope>NUCLEOTIDE SEQUENCE [LARGE SCALE GENOMIC DNA]</scope>
    <source>
        <strain evidence="10 11">DSM 16010</strain>
    </source>
</reference>
<keyword evidence="11" id="KW-1185">Reference proteome</keyword>
<evidence type="ECO:0000256" key="4">
    <source>
        <dbReference type="ARBA" id="ARBA00022741"/>
    </source>
</evidence>
<dbReference type="GO" id="GO:0005524">
    <property type="term" value="F:ATP binding"/>
    <property type="evidence" value="ECO:0007669"/>
    <property type="project" value="UniProtKB-KW"/>
</dbReference>
<dbReference type="SMART" id="SM00930">
    <property type="entry name" value="NIL"/>
    <property type="match status" value="1"/>
</dbReference>
<keyword evidence="8" id="KW-0472">Membrane</keyword>
<gene>
    <name evidence="10" type="ORF">SAMN02745189_00585</name>
</gene>
<dbReference type="PROSITE" id="PS00211">
    <property type="entry name" value="ABC_TRANSPORTER_1"/>
    <property type="match status" value="1"/>
</dbReference>
<dbReference type="EMBL" id="FRCF01000002">
    <property type="protein sequence ID" value="SHL58363.1"/>
    <property type="molecule type" value="Genomic_DNA"/>
</dbReference>
<dbReference type="InterPro" id="IPR017871">
    <property type="entry name" value="ABC_transporter-like_CS"/>
</dbReference>
<dbReference type="InterPro" id="IPR018449">
    <property type="entry name" value="NIL_domain"/>
</dbReference>
<dbReference type="AlphaFoldDB" id="A0A1M7BTV8"/>
<dbReference type="InterPro" id="IPR050086">
    <property type="entry name" value="MetN_ABC_transporter-like"/>
</dbReference>
<keyword evidence="2" id="KW-0813">Transport</keyword>
<proteinExistence type="inferred from homology"/>
<dbReference type="Proteomes" id="UP000184206">
    <property type="component" value="Unassembled WGS sequence"/>
</dbReference>
<dbReference type="InterPro" id="IPR003439">
    <property type="entry name" value="ABC_transporter-like_ATP-bd"/>
</dbReference>
<dbReference type="PANTHER" id="PTHR43166:SF30">
    <property type="entry name" value="METHIONINE IMPORT ATP-BINDING PROTEIN METN"/>
    <property type="match status" value="1"/>
</dbReference>